<comment type="similarity">
    <text evidence="4 9 10">Belongs to the HisA/HisF family.</text>
</comment>
<evidence type="ECO:0000256" key="7">
    <source>
        <dbReference type="ARBA" id="ARBA00023102"/>
    </source>
</evidence>
<evidence type="ECO:0000256" key="1">
    <source>
        <dbReference type="ARBA" id="ARBA00000901"/>
    </source>
</evidence>
<evidence type="ECO:0000256" key="6">
    <source>
        <dbReference type="ARBA" id="ARBA00022605"/>
    </source>
</evidence>
<sequence length="241" mass="25700">MLIIPAVVLRGGKCVRLIQGRKEDEIVYGDDPVEMGRRWVEMGARRLHLIDLDGAFTGAPVHLEILSRAARELEVPIQFGGGVRSEESLRAVFGAGARYVILGTSALKDPDFLRRAAESHPGRILLGIDAKDGQVRVAGWEEGGADAPEALARRFADLPLAGVIFTDIRRDGTLEGFDPAPTVALAEACGRPVFAAGGVSRLEDIEKLLPLAEKGVAGAVVGRAIYEGTLDLRAALEMAPC</sequence>
<dbReference type="InterPro" id="IPR013785">
    <property type="entry name" value="Aldolase_TIM"/>
</dbReference>
<dbReference type="EMBL" id="JACQRX010000346">
    <property type="protein sequence ID" value="MBI4252385.1"/>
    <property type="molecule type" value="Genomic_DNA"/>
</dbReference>
<dbReference type="GO" id="GO:0005737">
    <property type="term" value="C:cytoplasm"/>
    <property type="evidence" value="ECO:0007669"/>
    <property type="project" value="UniProtKB-SubCell"/>
</dbReference>
<dbReference type="Pfam" id="PF00977">
    <property type="entry name" value="His_biosynth"/>
    <property type="match status" value="1"/>
</dbReference>
<evidence type="ECO:0000256" key="5">
    <source>
        <dbReference type="ARBA" id="ARBA00022490"/>
    </source>
</evidence>
<dbReference type="InterPro" id="IPR023016">
    <property type="entry name" value="HisA/PriA"/>
</dbReference>
<comment type="subcellular location">
    <subcellularLocation>
        <location evidence="2 9 11">Cytoplasm</location>
    </subcellularLocation>
</comment>
<protein>
    <recommendedName>
        <fullName evidence="9 11">1-(5-phosphoribosyl)-5-[(5-phosphoribosylamino)methylideneamino] imidazole-4-carboxamide isomerase</fullName>
        <ecNumber evidence="9 11">5.3.1.16</ecNumber>
    </recommendedName>
    <alternativeName>
        <fullName evidence="9">Phosphoribosylformimino-5-aminoimidazole carboxamide ribotide isomerase</fullName>
    </alternativeName>
</protein>
<dbReference type="HAMAP" id="MF_01014">
    <property type="entry name" value="HisA"/>
    <property type="match status" value="1"/>
</dbReference>
<keyword evidence="5 9" id="KW-0963">Cytoplasm</keyword>
<dbReference type="InterPro" id="IPR011060">
    <property type="entry name" value="RibuloseP-bd_barrel"/>
</dbReference>
<evidence type="ECO:0000256" key="4">
    <source>
        <dbReference type="ARBA" id="ARBA00009667"/>
    </source>
</evidence>
<dbReference type="SUPFAM" id="SSF51366">
    <property type="entry name" value="Ribulose-phoshate binding barrel"/>
    <property type="match status" value="1"/>
</dbReference>
<dbReference type="FunFam" id="3.20.20.70:FF:000009">
    <property type="entry name" value="1-(5-phosphoribosyl)-5-[(5-phosphoribosylamino)methylideneamino] imidazole-4-carboxamide isomerase"/>
    <property type="match status" value="1"/>
</dbReference>
<dbReference type="GO" id="GO:0000162">
    <property type="term" value="P:L-tryptophan biosynthetic process"/>
    <property type="evidence" value="ECO:0007669"/>
    <property type="project" value="TreeGrafter"/>
</dbReference>
<feature type="active site" description="Proton donor" evidence="9">
    <location>
        <position position="129"/>
    </location>
</feature>
<accession>A0A933EA97</accession>
<dbReference type="InterPro" id="IPR044524">
    <property type="entry name" value="Isoase_HisA-like"/>
</dbReference>
<dbReference type="NCBIfam" id="TIGR00007">
    <property type="entry name" value="1-(5-phosphoribosyl)-5-[(5-phosphoribosylamino)methylideneamino]imidazole-4-carboxamide isomerase"/>
    <property type="match status" value="1"/>
</dbReference>
<evidence type="ECO:0000313" key="12">
    <source>
        <dbReference type="EMBL" id="MBI4252385.1"/>
    </source>
</evidence>
<keyword evidence="6 9" id="KW-0028">Amino-acid biosynthesis</keyword>
<dbReference type="EC" id="5.3.1.16" evidence="9 11"/>
<dbReference type="AlphaFoldDB" id="A0A933EA97"/>
<reference evidence="12" key="1">
    <citation type="submission" date="2020-07" db="EMBL/GenBank/DDBJ databases">
        <title>Huge and variable diversity of episymbiotic CPR bacteria and DPANN archaea in groundwater ecosystems.</title>
        <authorList>
            <person name="He C.Y."/>
            <person name="Keren R."/>
            <person name="Whittaker M."/>
            <person name="Farag I.F."/>
            <person name="Doudna J."/>
            <person name="Cate J.H.D."/>
            <person name="Banfield J.F."/>
        </authorList>
    </citation>
    <scope>NUCLEOTIDE SEQUENCE</scope>
    <source>
        <strain evidence="12">NC_groundwater_1370_Ag_S-0.2um_69_93</strain>
    </source>
</reference>
<name>A0A933EA97_UNCTE</name>
<dbReference type="Gene3D" id="3.20.20.70">
    <property type="entry name" value="Aldolase class I"/>
    <property type="match status" value="1"/>
</dbReference>
<evidence type="ECO:0000256" key="11">
    <source>
        <dbReference type="RuleBase" id="RU003658"/>
    </source>
</evidence>
<evidence type="ECO:0000256" key="10">
    <source>
        <dbReference type="RuleBase" id="RU003657"/>
    </source>
</evidence>
<keyword evidence="7 9" id="KW-0368">Histidine biosynthesis</keyword>
<comment type="caution">
    <text evidence="9">Lacks conserved residue(s) required for the propagation of feature annotation.</text>
</comment>
<proteinExistence type="inferred from homology"/>
<comment type="catalytic activity">
    <reaction evidence="1 9 11">
        <text>1-(5-phospho-beta-D-ribosyl)-5-[(5-phospho-beta-D-ribosylamino)methylideneamino]imidazole-4-carboxamide = 5-[(5-phospho-1-deoxy-D-ribulos-1-ylimino)methylamino]-1-(5-phospho-beta-D-ribosyl)imidazole-4-carboxamide</text>
        <dbReference type="Rhea" id="RHEA:15469"/>
        <dbReference type="ChEBI" id="CHEBI:58435"/>
        <dbReference type="ChEBI" id="CHEBI:58525"/>
        <dbReference type="EC" id="5.3.1.16"/>
    </reaction>
</comment>
<evidence type="ECO:0000256" key="9">
    <source>
        <dbReference type="HAMAP-Rule" id="MF_01014"/>
    </source>
</evidence>
<evidence type="ECO:0000256" key="8">
    <source>
        <dbReference type="ARBA" id="ARBA00023235"/>
    </source>
</evidence>
<comment type="caution">
    <text evidence="12">The sequence shown here is derived from an EMBL/GenBank/DDBJ whole genome shotgun (WGS) entry which is preliminary data.</text>
</comment>
<dbReference type="Proteomes" id="UP000752292">
    <property type="component" value="Unassembled WGS sequence"/>
</dbReference>
<dbReference type="PANTHER" id="PTHR43090">
    <property type="entry name" value="1-(5-PHOSPHORIBOSYL)-5-[(5-PHOSPHORIBOSYLAMINO)METHYLIDENEAMINO] IMIDAZOLE-4-CARBOXAMIDE ISOMERASE"/>
    <property type="match status" value="1"/>
</dbReference>
<dbReference type="InterPro" id="IPR006062">
    <property type="entry name" value="His_biosynth"/>
</dbReference>
<gene>
    <name evidence="9 12" type="primary">hisA</name>
    <name evidence="12" type="ORF">HY618_07985</name>
</gene>
<organism evidence="12 13">
    <name type="scientific">Tectimicrobiota bacterium</name>
    <dbReference type="NCBI Taxonomy" id="2528274"/>
    <lineage>
        <taxon>Bacteria</taxon>
        <taxon>Pseudomonadati</taxon>
        <taxon>Nitrospinota/Tectimicrobiota group</taxon>
        <taxon>Candidatus Tectimicrobiota</taxon>
    </lineage>
</organism>
<evidence type="ECO:0000313" key="13">
    <source>
        <dbReference type="Proteomes" id="UP000752292"/>
    </source>
</evidence>
<dbReference type="InterPro" id="IPR006063">
    <property type="entry name" value="HisA_bact_arch"/>
</dbReference>
<dbReference type="CDD" id="cd04732">
    <property type="entry name" value="HisA"/>
    <property type="match status" value="1"/>
</dbReference>
<dbReference type="GO" id="GO:0003949">
    <property type="term" value="F:1-(5-phosphoribosyl)-5-[(5-phosphoribosylamino)methylideneamino]imidazole-4-carboxamide isomerase activity"/>
    <property type="evidence" value="ECO:0007669"/>
    <property type="project" value="UniProtKB-UniRule"/>
</dbReference>
<dbReference type="GO" id="GO:0000105">
    <property type="term" value="P:L-histidine biosynthetic process"/>
    <property type="evidence" value="ECO:0007669"/>
    <property type="project" value="UniProtKB-UniRule"/>
</dbReference>
<keyword evidence="8 9" id="KW-0413">Isomerase</keyword>
<evidence type="ECO:0000256" key="2">
    <source>
        <dbReference type="ARBA" id="ARBA00004496"/>
    </source>
</evidence>
<dbReference type="PANTHER" id="PTHR43090:SF2">
    <property type="entry name" value="1-(5-PHOSPHORIBOSYL)-5-[(5-PHOSPHORIBOSYLAMINO)METHYLIDENEAMINO] IMIDAZOLE-4-CARBOXAMIDE ISOMERASE"/>
    <property type="match status" value="1"/>
</dbReference>
<comment type="pathway">
    <text evidence="3 9 11">Amino-acid biosynthesis; L-histidine biosynthesis; L-histidine from 5-phospho-alpha-D-ribose 1-diphosphate: step 4/9.</text>
</comment>
<evidence type="ECO:0000256" key="3">
    <source>
        <dbReference type="ARBA" id="ARBA00005133"/>
    </source>
</evidence>